<dbReference type="GO" id="GO:0019239">
    <property type="term" value="F:deaminase activity"/>
    <property type="evidence" value="ECO:0007669"/>
    <property type="project" value="TreeGrafter"/>
</dbReference>
<name>A0A923EEA7_CLOTT</name>
<dbReference type="CDD" id="cd00448">
    <property type="entry name" value="YjgF_YER057c_UK114_family"/>
    <property type="match status" value="1"/>
</dbReference>
<organism evidence="2 3">
    <name type="scientific">Clostridium tetanomorphum</name>
    <dbReference type="NCBI Taxonomy" id="1553"/>
    <lineage>
        <taxon>Bacteria</taxon>
        <taxon>Bacillati</taxon>
        <taxon>Bacillota</taxon>
        <taxon>Clostridia</taxon>
        <taxon>Eubacteriales</taxon>
        <taxon>Clostridiaceae</taxon>
        <taxon>Clostridium</taxon>
    </lineage>
</organism>
<dbReference type="Pfam" id="PF01042">
    <property type="entry name" value="Ribonuc_L-PSP"/>
    <property type="match status" value="1"/>
</dbReference>
<dbReference type="GO" id="GO:0005829">
    <property type="term" value="C:cytosol"/>
    <property type="evidence" value="ECO:0007669"/>
    <property type="project" value="TreeGrafter"/>
</dbReference>
<comment type="similarity">
    <text evidence="1">Belongs to the RutC family.</text>
</comment>
<dbReference type="InterPro" id="IPR006175">
    <property type="entry name" value="YjgF/YER057c/UK114"/>
</dbReference>
<dbReference type="Gene3D" id="3.30.1330.40">
    <property type="entry name" value="RutC-like"/>
    <property type="match status" value="1"/>
</dbReference>
<dbReference type="FunFam" id="3.30.1330.40:FF:000001">
    <property type="entry name" value="L-PSP family endoribonuclease"/>
    <property type="match status" value="1"/>
</dbReference>
<keyword evidence="3" id="KW-1185">Reference proteome</keyword>
<dbReference type="PROSITE" id="PS01094">
    <property type="entry name" value="UPF0076"/>
    <property type="match status" value="1"/>
</dbReference>
<dbReference type="RefSeq" id="WP_035151956.1">
    <property type="nucleotide sequence ID" value="NZ_JAAZWO010000025.1"/>
</dbReference>
<dbReference type="EMBL" id="JAAZWO010000025">
    <property type="protein sequence ID" value="MBC2399288.1"/>
    <property type="molecule type" value="Genomic_DNA"/>
</dbReference>
<dbReference type="InterPro" id="IPR006056">
    <property type="entry name" value="RidA"/>
</dbReference>
<evidence type="ECO:0000313" key="3">
    <source>
        <dbReference type="Proteomes" id="UP000563151"/>
    </source>
</evidence>
<comment type="caution">
    <text evidence="2">The sequence shown here is derived from an EMBL/GenBank/DDBJ whole genome shotgun (WGS) entry which is preliminary data.</text>
</comment>
<evidence type="ECO:0000256" key="1">
    <source>
        <dbReference type="ARBA" id="ARBA00010552"/>
    </source>
</evidence>
<sequence>MKKIISTELAPKAIGPYSQGIAIGDLIFVSGQIPVDPKTGELVTGEDVIVAQTHQSLNNIKNILESQGMGFENVIKTTVFITDINDFNKVNSVYAEYFKEPYPARSCVQVAKLPKGALVEIEIIAHK</sequence>
<dbReference type="InterPro" id="IPR019897">
    <property type="entry name" value="RidA_CS"/>
</dbReference>
<dbReference type="NCBIfam" id="TIGR00004">
    <property type="entry name" value="Rid family detoxifying hydrolase"/>
    <property type="match status" value="1"/>
</dbReference>
<dbReference type="Proteomes" id="UP000563151">
    <property type="component" value="Unassembled WGS sequence"/>
</dbReference>
<dbReference type="SUPFAM" id="SSF55298">
    <property type="entry name" value="YjgF-like"/>
    <property type="match status" value="1"/>
</dbReference>
<dbReference type="InterPro" id="IPR035959">
    <property type="entry name" value="RutC-like_sf"/>
</dbReference>
<proteinExistence type="inferred from homology"/>
<accession>A0A923EEA7</accession>
<evidence type="ECO:0000313" key="2">
    <source>
        <dbReference type="EMBL" id="MBC2399288.1"/>
    </source>
</evidence>
<dbReference type="PANTHER" id="PTHR11803">
    <property type="entry name" value="2-IMINOBUTANOATE/2-IMINOPROPANOATE DEAMINASE RIDA"/>
    <property type="match status" value="1"/>
</dbReference>
<reference evidence="2 3" key="1">
    <citation type="submission" date="2020-04" db="EMBL/GenBank/DDBJ databases">
        <title>Genomic insights into acetone-butanol-ethanol (ABE) fermentation by sequencing solventogenic clostridia strains.</title>
        <authorList>
            <person name="Brown S."/>
        </authorList>
    </citation>
    <scope>NUCLEOTIDE SEQUENCE [LARGE SCALE GENOMIC DNA]</scope>
    <source>
        <strain evidence="2 3">DJ011</strain>
    </source>
</reference>
<protein>
    <submittedName>
        <fullName evidence="2">RidA family protein</fullName>
    </submittedName>
</protein>
<dbReference type="PANTHER" id="PTHR11803:SF39">
    <property type="entry name" value="2-IMINOBUTANOATE_2-IMINOPROPANOATE DEAMINASE"/>
    <property type="match status" value="1"/>
</dbReference>
<dbReference type="AlphaFoldDB" id="A0A923EEA7"/>
<gene>
    <name evidence="2" type="ORF">HGG79_16140</name>
</gene>